<proteinExistence type="predicted"/>
<protein>
    <recommendedName>
        <fullName evidence="3">EamA domain-containing protein</fullName>
    </recommendedName>
</protein>
<gene>
    <name evidence="2" type="ORF">METZ01_LOCUS421852</name>
</gene>
<dbReference type="EMBL" id="UINC01166831">
    <property type="protein sequence ID" value="SVD68998.1"/>
    <property type="molecule type" value="Genomic_DNA"/>
</dbReference>
<sequence length="61" mass="6680">MNIPVVLAVISLVCMGLSSFMNKVAVADGLYFPPFLIIGNVFYIIVALIIHINQKQAFVVN</sequence>
<name>A0A382XF57_9ZZZZ</name>
<reference evidence="2" key="1">
    <citation type="submission" date="2018-05" db="EMBL/GenBank/DDBJ databases">
        <authorList>
            <person name="Lanie J.A."/>
            <person name="Ng W.-L."/>
            <person name="Kazmierczak K.M."/>
            <person name="Andrzejewski T.M."/>
            <person name="Davidsen T.M."/>
            <person name="Wayne K.J."/>
            <person name="Tettelin H."/>
            <person name="Glass J.I."/>
            <person name="Rusch D."/>
            <person name="Podicherti R."/>
            <person name="Tsui H.-C.T."/>
            <person name="Winkler M.E."/>
        </authorList>
    </citation>
    <scope>NUCLEOTIDE SEQUENCE</scope>
</reference>
<evidence type="ECO:0008006" key="3">
    <source>
        <dbReference type="Google" id="ProtNLM"/>
    </source>
</evidence>
<organism evidence="2">
    <name type="scientific">marine metagenome</name>
    <dbReference type="NCBI Taxonomy" id="408172"/>
    <lineage>
        <taxon>unclassified sequences</taxon>
        <taxon>metagenomes</taxon>
        <taxon>ecological metagenomes</taxon>
    </lineage>
</organism>
<keyword evidence="1" id="KW-0812">Transmembrane</keyword>
<evidence type="ECO:0000256" key="1">
    <source>
        <dbReference type="SAM" id="Phobius"/>
    </source>
</evidence>
<feature type="transmembrane region" description="Helical" evidence="1">
    <location>
        <begin position="31"/>
        <end position="52"/>
    </location>
</feature>
<keyword evidence="1" id="KW-0472">Membrane</keyword>
<evidence type="ECO:0000313" key="2">
    <source>
        <dbReference type="EMBL" id="SVD68998.1"/>
    </source>
</evidence>
<feature type="non-terminal residue" evidence="2">
    <location>
        <position position="61"/>
    </location>
</feature>
<accession>A0A382XF57</accession>
<keyword evidence="1" id="KW-1133">Transmembrane helix</keyword>
<dbReference type="AlphaFoldDB" id="A0A382XF57"/>